<protein>
    <recommendedName>
        <fullName evidence="1">Telomerase reverse transcriptase</fullName>
        <ecNumber evidence="1">2.7.7.49</ecNumber>
    </recommendedName>
    <alternativeName>
        <fullName evidence="1">Telomerase catalytic subunit</fullName>
    </alternativeName>
</protein>
<reference evidence="2" key="1">
    <citation type="journal article" date="2023" name="Nat. Commun.">
        <title>Diploid and tetraploid genomes of Acorus and the evolution of monocots.</title>
        <authorList>
            <person name="Ma L."/>
            <person name="Liu K.W."/>
            <person name="Li Z."/>
            <person name="Hsiao Y.Y."/>
            <person name="Qi Y."/>
            <person name="Fu T."/>
            <person name="Tang G.D."/>
            <person name="Zhang D."/>
            <person name="Sun W.H."/>
            <person name="Liu D.K."/>
            <person name="Li Y."/>
            <person name="Chen G.Z."/>
            <person name="Liu X.D."/>
            <person name="Liao X.Y."/>
            <person name="Jiang Y.T."/>
            <person name="Yu X."/>
            <person name="Hao Y."/>
            <person name="Huang J."/>
            <person name="Zhao X.W."/>
            <person name="Ke S."/>
            <person name="Chen Y.Y."/>
            <person name="Wu W.L."/>
            <person name="Hsu J.L."/>
            <person name="Lin Y.F."/>
            <person name="Huang M.D."/>
            <person name="Li C.Y."/>
            <person name="Huang L."/>
            <person name="Wang Z.W."/>
            <person name="Zhao X."/>
            <person name="Zhong W.Y."/>
            <person name="Peng D.H."/>
            <person name="Ahmad S."/>
            <person name="Lan S."/>
            <person name="Zhang J.S."/>
            <person name="Tsai W.C."/>
            <person name="Van de Peer Y."/>
            <person name="Liu Z.J."/>
        </authorList>
    </citation>
    <scope>NUCLEOTIDE SEQUENCE</scope>
    <source>
        <strain evidence="2">SCP</strain>
    </source>
</reference>
<organism evidence="2 3">
    <name type="scientific">Acorus gramineus</name>
    <name type="common">Dwarf sweet flag</name>
    <dbReference type="NCBI Taxonomy" id="55184"/>
    <lineage>
        <taxon>Eukaryota</taxon>
        <taxon>Viridiplantae</taxon>
        <taxon>Streptophyta</taxon>
        <taxon>Embryophyta</taxon>
        <taxon>Tracheophyta</taxon>
        <taxon>Spermatophyta</taxon>
        <taxon>Magnoliopsida</taxon>
        <taxon>Liliopsida</taxon>
        <taxon>Acoraceae</taxon>
        <taxon>Acorus</taxon>
    </lineage>
</organism>
<accession>A0AAV9AMF2</accession>
<evidence type="ECO:0000256" key="1">
    <source>
        <dbReference type="RuleBase" id="RU365061"/>
    </source>
</evidence>
<dbReference type="GO" id="GO:0042162">
    <property type="term" value="F:telomeric DNA binding"/>
    <property type="evidence" value="ECO:0007669"/>
    <property type="project" value="TreeGrafter"/>
</dbReference>
<dbReference type="EMBL" id="JAUJYN010000008">
    <property type="protein sequence ID" value="KAK1265485.1"/>
    <property type="molecule type" value="Genomic_DNA"/>
</dbReference>
<dbReference type="GO" id="GO:0046872">
    <property type="term" value="F:metal ion binding"/>
    <property type="evidence" value="ECO:0007669"/>
    <property type="project" value="UniProtKB-KW"/>
</dbReference>
<dbReference type="EC" id="2.7.7.49" evidence="1"/>
<keyword evidence="1" id="KW-0808">Transferase</keyword>
<comment type="similarity">
    <text evidence="1">Belongs to the reverse transcriptase family. Telomerase subfamily.</text>
</comment>
<keyword evidence="3" id="KW-1185">Reference proteome</keyword>
<keyword evidence="1" id="KW-0158">Chromosome</keyword>
<comment type="catalytic activity">
    <reaction evidence="1">
        <text>DNA(n) + a 2'-deoxyribonucleoside 5'-triphosphate = DNA(n+1) + diphosphate</text>
        <dbReference type="Rhea" id="RHEA:22508"/>
        <dbReference type="Rhea" id="RHEA-COMP:17339"/>
        <dbReference type="Rhea" id="RHEA-COMP:17340"/>
        <dbReference type="ChEBI" id="CHEBI:33019"/>
        <dbReference type="ChEBI" id="CHEBI:61560"/>
        <dbReference type="ChEBI" id="CHEBI:173112"/>
        <dbReference type="EC" id="2.7.7.49"/>
    </reaction>
</comment>
<name>A0AAV9AMF2_ACOGR</name>
<keyword evidence="1" id="KW-0548">Nucleotidyltransferase</keyword>
<keyword evidence="1" id="KW-0779">Telomere</keyword>
<comment type="subcellular location">
    <subcellularLocation>
        <location evidence="1">Nucleus</location>
    </subcellularLocation>
    <subcellularLocation>
        <location evidence="1">Chromosome</location>
        <location evidence="1">Telomere</location>
    </subcellularLocation>
</comment>
<dbReference type="GO" id="GO:0000333">
    <property type="term" value="C:telomerase catalytic core complex"/>
    <property type="evidence" value="ECO:0007669"/>
    <property type="project" value="TreeGrafter"/>
</dbReference>
<reference evidence="2" key="2">
    <citation type="submission" date="2023-06" db="EMBL/GenBank/DDBJ databases">
        <authorList>
            <person name="Ma L."/>
            <person name="Liu K.-W."/>
            <person name="Li Z."/>
            <person name="Hsiao Y.-Y."/>
            <person name="Qi Y."/>
            <person name="Fu T."/>
            <person name="Tang G."/>
            <person name="Zhang D."/>
            <person name="Sun W.-H."/>
            <person name="Liu D.-K."/>
            <person name="Li Y."/>
            <person name="Chen G.-Z."/>
            <person name="Liu X.-D."/>
            <person name="Liao X.-Y."/>
            <person name="Jiang Y.-T."/>
            <person name="Yu X."/>
            <person name="Hao Y."/>
            <person name="Huang J."/>
            <person name="Zhao X.-W."/>
            <person name="Ke S."/>
            <person name="Chen Y.-Y."/>
            <person name="Wu W.-L."/>
            <person name="Hsu J.-L."/>
            <person name="Lin Y.-F."/>
            <person name="Huang M.-D."/>
            <person name="Li C.-Y."/>
            <person name="Huang L."/>
            <person name="Wang Z.-W."/>
            <person name="Zhao X."/>
            <person name="Zhong W.-Y."/>
            <person name="Peng D.-H."/>
            <person name="Ahmad S."/>
            <person name="Lan S."/>
            <person name="Zhang J.-S."/>
            <person name="Tsai W.-C."/>
            <person name="Van De Peer Y."/>
            <person name="Liu Z.-J."/>
        </authorList>
    </citation>
    <scope>NUCLEOTIDE SEQUENCE</scope>
    <source>
        <strain evidence="2">SCP</strain>
        <tissue evidence="2">Leaves</tissue>
    </source>
</reference>
<comment type="function">
    <text evidence="1">Telomerase is a ribonucleoprotein enzyme essential for the replication of chromosome termini in most eukaryotes. It elongates telomeres. It is a reverse transcriptase that adds simple sequence repeats to chromosome ends by copying a template sequence within the RNA component of the enzyme.</text>
</comment>
<dbReference type="PANTHER" id="PTHR12066">
    <property type="entry name" value="TELOMERASE REVERSE TRANSCRIPTASE"/>
    <property type="match status" value="1"/>
</dbReference>
<dbReference type="InterPro" id="IPR003545">
    <property type="entry name" value="Telomerase_RT"/>
</dbReference>
<dbReference type="Proteomes" id="UP001179952">
    <property type="component" value="Unassembled WGS sequence"/>
</dbReference>
<dbReference type="GO" id="GO:0070034">
    <property type="term" value="F:telomerase RNA binding"/>
    <property type="evidence" value="ECO:0007669"/>
    <property type="project" value="TreeGrafter"/>
</dbReference>
<proteinExistence type="inferred from homology"/>
<sequence length="112" mass="12588">MARKRRRLPEVLHRAYGHRARVLSDTILSLLSPPPSAPEDECRTCGGRGCLGCRGASHLIRTGDNSEYVRLMTRGIAVVSDGAPPPPAFRFRNHRAQRLIVRNVMEAMVDWR</sequence>
<evidence type="ECO:0000313" key="2">
    <source>
        <dbReference type="EMBL" id="KAK1265485.1"/>
    </source>
</evidence>
<keyword evidence="1" id="KW-0479">Metal-binding</keyword>
<dbReference type="PANTHER" id="PTHR12066:SF0">
    <property type="entry name" value="TELOMERASE REVERSE TRANSCRIPTASE"/>
    <property type="match status" value="1"/>
</dbReference>
<dbReference type="GO" id="GO:0003720">
    <property type="term" value="F:telomerase activity"/>
    <property type="evidence" value="ECO:0007669"/>
    <property type="project" value="InterPro"/>
</dbReference>
<keyword evidence="1" id="KW-0539">Nucleus</keyword>
<keyword evidence="1 2" id="KW-0695">RNA-directed DNA polymerase</keyword>
<dbReference type="AlphaFoldDB" id="A0AAV9AMF2"/>
<evidence type="ECO:0000313" key="3">
    <source>
        <dbReference type="Proteomes" id="UP001179952"/>
    </source>
</evidence>
<dbReference type="GO" id="GO:0000781">
    <property type="term" value="C:chromosome, telomeric region"/>
    <property type="evidence" value="ECO:0007669"/>
    <property type="project" value="UniProtKB-SubCell"/>
</dbReference>
<comment type="caution">
    <text evidence="2">The sequence shown here is derived from an EMBL/GenBank/DDBJ whole genome shotgun (WGS) entry which is preliminary data.</text>
</comment>
<gene>
    <name evidence="2" type="ORF">QJS04_geneDACA010679</name>
</gene>
<dbReference type="GO" id="GO:0007004">
    <property type="term" value="P:telomere maintenance via telomerase"/>
    <property type="evidence" value="ECO:0007669"/>
    <property type="project" value="TreeGrafter"/>
</dbReference>
<keyword evidence="1" id="KW-0460">Magnesium</keyword>